<dbReference type="InterPro" id="IPR036388">
    <property type="entry name" value="WH-like_DNA-bd_sf"/>
</dbReference>
<dbReference type="InterPro" id="IPR013196">
    <property type="entry name" value="HTH_11"/>
</dbReference>
<feature type="domain" description="WYL" evidence="2">
    <location>
        <begin position="143"/>
        <end position="205"/>
    </location>
</feature>
<dbReference type="PROSITE" id="PS52050">
    <property type="entry name" value="WYL"/>
    <property type="match status" value="1"/>
</dbReference>
<dbReference type="InterPro" id="IPR036390">
    <property type="entry name" value="WH_DNA-bd_sf"/>
</dbReference>
<organism evidence="4 5">
    <name type="scientific">Clostridium moniliforme</name>
    <dbReference type="NCBI Taxonomy" id="39489"/>
    <lineage>
        <taxon>Bacteria</taxon>
        <taxon>Bacillati</taxon>
        <taxon>Bacillota</taxon>
        <taxon>Clostridia</taxon>
        <taxon>Eubacteriales</taxon>
        <taxon>Clostridiaceae</taxon>
        <taxon>Clostridium</taxon>
    </lineage>
</organism>
<dbReference type="InterPro" id="IPR051534">
    <property type="entry name" value="CBASS_pafABC_assoc_protein"/>
</dbReference>
<evidence type="ECO:0000259" key="3">
    <source>
        <dbReference type="Pfam" id="PF25583"/>
    </source>
</evidence>
<protein>
    <submittedName>
        <fullName evidence="4">DNA-binding transcriptional regulator YafY</fullName>
    </submittedName>
</protein>
<dbReference type="SUPFAM" id="SSF46785">
    <property type="entry name" value="Winged helix' DNA-binding domain"/>
    <property type="match status" value="1"/>
</dbReference>
<evidence type="ECO:0000259" key="2">
    <source>
        <dbReference type="Pfam" id="PF13280"/>
    </source>
</evidence>
<dbReference type="InterPro" id="IPR026881">
    <property type="entry name" value="WYL_dom"/>
</dbReference>
<evidence type="ECO:0000259" key="1">
    <source>
        <dbReference type="Pfam" id="PF08279"/>
    </source>
</evidence>
<name>A0ABS4EZ07_9CLOT</name>
<dbReference type="PANTHER" id="PTHR34580:SF8">
    <property type="entry name" value="WYL DOMAIN-CONTAINING PROTEIN"/>
    <property type="match status" value="1"/>
</dbReference>
<feature type="domain" description="WCX" evidence="3">
    <location>
        <begin position="234"/>
        <end position="312"/>
    </location>
</feature>
<proteinExistence type="predicted"/>
<dbReference type="RefSeq" id="WP_209795951.1">
    <property type="nucleotide sequence ID" value="NZ_JAGGJZ010000002.1"/>
</dbReference>
<dbReference type="Pfam" id="PF08279">
    <property type="entry name" value="HTH_11"/>
    <property type="match status" value="1"/>
</dbReference>
<keyword evidence="5" id="KW-1185">Reference proteome</keyword>
<evidence type="ECO:0000313" key="4">
    <source>
        <dbReference type="EMBL" id="MBP1889234.1"/>
    </source>
</evidence>
<dbReference type="Pfam" id="PF25583">
    <property type="entry name" value="WCX"/>
    <property type="match status" value="1"/>
</dbReference>
<dbReference type="InterPro" id="IPR057727">
    <property type="entry name" value="WCX_dom"/>
</dbReference>
<dbReference type="Gene3D" id="1.10.10.10">
    <property type="entry name" value="Winged helix-like DNA-binding domain superfamily/Winged helix DNA-binding domain"/>
    <property type="match status" value="1"/>
</dbReference>
<comment type="caution">
    <text evidence="4">The sequence shown here is derived from an EMBL/GenBank/DDBJ whole genome shotgun (WGS) entry which is preliminary data.</text>
</comment>
<dbReference type="EMBL" id="JAGGJZ010000002">
    <property type="protein sequence ID" value="MBP1889234.1"/>
    <property type="molecule type" value="Genomic_DNA"/>
</dbReference>
<reference evidence="4 5" key="1">
    <citation type="submission" date="2021-03" db="EMBL/GenBank/DDBJ databases">
        <title>Genomic Encyclopedia of Type Strains, Phase IV (KMG-IV): sequencing the most valuable type-strain genomes for metagenomic binning, comparative biology and taxonomic classification.</title>
        <authorList>
            <person name="Goeker M."/>
        </authorList>
    </citation>
    <scope>NUCLEOTIDE SEQUENCE [LARGE SCALE GENOMIC DNA]</scope>
    <source>
        <strain evidence="4 5">DSM 3984</strain>
    </source>
</reference>
<gene>
    <name evidence="4" type="ORF">J2Z53_000815</name>
</gene>
<keyword evidence="4" id="KW-0238">DNA-binding</keyword>
<evidence type="ECO:0000313" key="5">
    <source>
        <dbReference type="Proteomes" id="UP000783390"/>
    </source>
</evidence>
<dbReference type="GO" id="GO:0003677">
    <property type="term" value="F:DNA binding"/>
    <property type="evidence" value="ECO:0007669"/>
    <property type="project" value="UniProtKB-KW"/>
</dbReference>
<dbReference type="Pfam" id="PF13280">
    <property type="entry name" value="WYL"/>
    <property type="match status" value="1"/>
</dbReference>
<dbReference type="PANTHER" id="PTHR34580">
    <property type="match status" value="1"/>
</dbReference>
<dbReference type="Proteomes" id="UP000783390">
    <property type="component" value="Unassembled WGS sequence"/>
</dbReference>
<sequence>MGKVNNALNMLMLLKSREKMTRKEIAEELEVDIRQISRYKDDLCMAGIIIEEERGRYGGYRIKENISFNANLTNDEIRALELAINCVQEGTFPLKKEFNSGVMKILSNYKKVNGKRFWNKNPTFQVKRKNKYNKNLKEKWFIINECIVNSKKIKILYSNLNDVSMTRIVWPYAIYLYQEANYMLAYCEVRKEIRNFKLVRIEKLEKLDETFDKGSFNVKEYLNSRIGIYNDGEKVKVKLKIYYPYAKCFKEHRWVVYESIEDYSDKGYLIYEGIIEGKTDVVKWIIEMGRFVEVLEPKEIKDEIINECKKILELYNN</sequence>
<accession>A0ABS4EZ07</accession>
<feature type="domain" description="Helix-turn-helix type 11" evidence="1">
    <location>
        <begin position="10"/>
        <end position="61"/>
    </location>
</feature>